<evidence type="ECO:0008006" key="3">
    <source>
        <dbReference type="Google" id="ProtNLM"/>
    </source>
</evidence>
<proteinExistence type="predicted"/>
<dbReference type="Gene3D" id="2.40.128.410">
    <property type="match status" value="1"/>
</dbReference>
<comment type="caution">
    <text evidence="1">The sequence shown here is derived from an EMBL/GenBank/DDBJ whole genome shotgun (WGS) entry which is preliminary data.</text>
</comment>
<name>A0A8G2BUT9_9BACT</name>
<dbReference type="InterPro" id="IPR025347">
    <property type="entry name" value="DUF4251"/>
</dbReference>
<protein>
    <recommendedName>
        <fullName evidence="3">DUF4251 domain-containing protein</fullName>
    </recommendedName>
</protein>
<reference evidence="1 2" key="1">
    <citation type="submission" date="2016-10" db="EMBL/GenBank/DDBJ databases">
        <authorList>
            <person name="Varghese N."/>
            <person name="Submissions S."/>
        </authorList>
    </citation>
    <scope>NUCLEOTIDE SEQUENCE [LARGE SCALE GENOMIC DNA]</scope>
    <source>
        <strain evidence="1 2">DSM 29073</strain>
    </source>
</reference>
<evidence type="ECO:0000313" key="1">
    <source>
        <dbReference type="EMBL" id="SEF61180.1"/>
    </source>
</evidence>
<sequence length="163" mass="18318">MKNVRLVFLLGIVLLIGGQSLFAQSNKEKKVQKELQVQKMIDKGHFKIDVNRSIPMSGRSVNLTSSYSLEVKGDSVISYLPYFGQAYSVPYGGGNGLRFEKPLSEYKVTYKKKGDAQIKFKVRTDEDNYTFNVQIYPNGSSTINVVPVNKQSIIFYGEVASMK</sequence>
<organism evidence="1 2">
    <name type="scientific">Parabacteroides chinchillae</name>
    <dbReference type="NCBI Taxonomy" id="871327"/>
    <lineage>
        <taxon>Bacteria</taxon>
        <taxon>Pseudomonadati</taxon>
        <taxon>Bacteroidota</taxon>
        <taxon>Bacteroidia</taxon>
        <taxon>Bacteroidales</taxon>
        <taxon>Tannerellaceae</taxon>
        <taxon>Parabacteroides</taxon>
    </lineage>
</organism>
<evidence type="ECO:0000313" key="2">
    <source>
        <dbReference type="Proteomes" id="UP000236725"/>
    </source>
</evidence>
<dbReference type="Proteomes" id="UP000236725">
    <property type="component" value="Unassembled WGS sequence"/>
</dbReference>
<dbReference type="AlphaFoldDB" id="A0A8G2BUT9"/>
<dbReference type="RefSeq" id="WP_103982614.1">
    <property type="nucleotide sequence ID" value="NZ_FNVS01000003.1"/>
</dbReference>
<keyword evidence="2" id="KW-1185">Reference proteome</keyword>
<accession>A0A8G2BUT9</accession>
<dbReference type="EMBL" id="FNVS01000003">
    <property type="protein sequence ID" value="SEF61180.1"/>
    <property type="molecule type" value="Genomic_DNA"/>
</dbReference>
<dbReference type="Pfam" id="PF14059">
    <property type="entry name" value="DUF4251"/>
    <property type="match status" value="1"/>
</dbReference>
<gene>
    <name evidence="1" type="ORF">SAMN05444001_103128</name>
</gene>